<dbReference type="AlphaFoldDB" id="A0A378LQX6"/>
<dbReference type="OrthoDB" id="5650782at2"/>
<dbReference type="EMBL" id="UGPB01000001">
    <property type="protein sequence ID" value="STY29193.1"/>
    <property type="molecule type" value="Genomic_DNA"/>
</dbReference>
<evidence type="ECO:0000313" key="2">
    <source>
        <dbReference type="Proteomes" id="UP000255297"/>
    </source>
</evidence>
<dbReference type="Proteomes" id="UP000255297">
    <property type="component" value="Unassembled WGS sequence"/>
</dbReference>
<sequence length="317" mass="37067">MWHIDILQYLARKICNSNQNKAAQFIARFIHLAEQEMEFEVLAILGFVKDLYLYSKKNQNRDVPLSEFARRCIGLFILHAKYSDDYQIYVSDFISLLKDKIIFSALGIQKEVIELNEYLYANGQLKKISPSLFSINFKKLTSATPNKVLLRILLRIEREVFFSLQHKVSLTANDLNQILLPLIYEIKEPYLVITQLIDLLKQFKHREAPLNQFILELEKIEDKLITPTMSEICLQLEEYVSTANQNSNAYANFFYNPENYCINEVLKIIEGIQKKTIRDVDSILKKLFEINISNPNDPLIDKIQTLDAQYKNIVFEV</sequence>
<protein>
    <submittedName>
        <fullName evidence="1">Uncharacterized protein</fullName>
    </submittedName>
</protein>
<evidence type="ECO:0000313" key="1">
    <source>
        <dbReference type="EMBL" id="STY29193.1"/>
    </source>
</evidence>
<reference evidence="1 2" key="1">
    <citation type="submission" date="2018-06" db="EMBL/GenBank/DDBJ databases">
        <authorList>
            <consortium name="Pathogen Informatics"/>
            <person name="Doyle S."/>
        </authorList>
    </citation>
    <scope>NUCLEOTIDE SEQUENCE [LARGE SCALE GENOMIC DNA]</scope>
    <source>
        <strain evidence="1 2">NCTC11532</strain>
    </source>
</reference>
<dbReference type="STRING" id="1122170.GCA_000701265_01108"/>
<accession>A0A378LQX6</accession>
<organism evidence="1 2">
    <name type="scientific">Legionella wadsworthii</name>
    <dbReference type="NCBI Taxonomy" id="28088"/>
    <lineage>
        <taxon>Bacteria</taxon>
        <taxon>Pseudomonadati</taxon>
        <taxon>Pseudomonadota</taxon>
        <taxon>Gammaproteobacteria</taxon>
        <taxon>Legionellales</taxon>
        <taxon>Legionellaceae</taxon>
        <taxon>Legionella</taxon>
    </lineage>
</organism>
<keyword evidence="2" id="KW-1185">Reference proteome</keyword>
<dbReference type="RefSeq" id="WP_031565952.1">
    <property type="nucleotide sequence ID" value="NZ_CAAAIS010000003.1"/>
</dbReference>
<name>A0A378LQX6_9GAMM</name>
<gene>
    <name evidence="1" type="ORF">NCTC11532_01378</name>
</gene>
<proteinExistence type="predicted"/>